<dbReference type="KEGG" id="spph:KFK14_19635"/>
<evidence type="ECO:0000313" key="3">
    <source>
        <dbReference type="Proteomes" id="UP000681425"/>
    </source>
</evidence>
<keyword evidence="1" id="KW-0732">Signal</keyword>
<name>A0A975Q0S5_9SPHN</name>
<accession>A0A975Q0S5</accession>
<evidence type="ECO:0000313" key="2">
    <source>
        <dbReference type="EMBL" id="QUT05185.1"/>
    </source>
</evidence>
<dbReference type="AlphaFoldDB" id="A0A975Q0S5"/>
<dbReference type="RefSeq" id="WP_212608875.1">
    <property type="nucleotide sequence ID" value="NZ_CP073910.1"/>
</dbReference>
<reference evidence="2" key="1">
    <citation type="submission" date="2021-04" db="EMBL/GenBank/DDBJ databases">
        <title>Isolation of p-tert-butylphenol degrading bacteria Sphingobium phenoxybenzoativorans Tas13 from active sludge.</title>
        <authorList>
            <person name="Li Y."/>
        </authorList>
    </citation>
    <scope>NUCLEOTIDE SEQUENCE</scope>
    <source>
        <strain evidence="2">Tas13</strain>
    </source>
</reference>
<feature type="signal peptide" evidence="1">
    <location>
        <begin position="1"/>
        <end position="43"/>
    </location>
</feature>
<evidence type="ECO:0008006" key="4">
    <source>
        <dbReference type="Google" id="ProtNLM"/>
    </source>
</evidence>
<gene>
    <name evidence="2" type="ORF">KFK14_19635</name>
</gene>
<organism evidence="2 3">
    <name type="scientific">Sphingobium phenoxybenzoativorans</name>
    <dbReference type="NCBI Taxonomy" id="1592790"/>
    <lineage>
        <taxon>Bacteria</taxon>
        <taxon>Pseudomonadati</taxon>
        <taxon>Pseudomonadota</taxon>
        <taxon>Alphaproteobacteria</taxon>
        <taxon>Sphingomonadales</taxon>
        <taxon>Sphingomonadaceae</taxon>
        <taxon>Sphingobium</taxon>
    </lineage>
</organism>
<feature type="chain" id="PRO_5036757959" description="Twin-arginine translocation pathway signal protein" evidence="1">
    <location>
        <begin position="44"/>
        <end position="220"/>
    </location>
</feature>
<keyword evidence="3" id="KW-1185">Reference proteome</keyword>
<sequence length="220" mass="23788">MATSSIGRSIAPANPTLPSISRRGLVAALAVVPVAACAVPAVAATVDSSAWDAAMAHYLKCKEVADTFGREVHDPVHAQVNAIRPTYNFTHQAGVGLPCRYFIPASDFEQFDLEDHAHDPHAFIRPKIEALKEEHARFEALKAELDADAINDRYDALVDAECEACYELLQMPAPHAAAMLWKAEYLFGAEAKTGDSTPSYSGDYVEPFLNDVRRFAGGAA</sequence>
<dbReference type="EMBL" id="CP073910">
    <property type="protein sequence ID" value="QUT05185.1"/>
    <property type="molecule type" value="Genomic_DNA"/>
</dbReference>
<evidence type="ECO:0000256" key="1">
    <source>
        <dbReference type="SAM" id="SignalP"/>
    </source>
</evidence>
<protein>
    <recommendedName>
        <fullName evidence="4">Twin-arginine translocation pathway signal protein</fullName>
    </recommendedName>
</protein>
<dbReference type="Proteomes" id="UP000681425">
    <property type="component" value="Chromosome"/>
</dbReference>
<proteinExistence type="predicted"/>